<keyword evidence="5 6" id="KW-0472">Membrane</keyword>
<dbReference type="Proteomes" id="UP000294325">
    <property type="component" value="Chromosome"/>
</dbReference>
<comment type="subunit">
    <text evidence="6">Homoheptamer.</text>
</comment>
<name>A0A4P7C2D6_9GAMM</name>
<evidence type="ECO:0000256" key="1">
    <source>
        <dbReference type="ARBA" id="ARBA00004141"/>
    </source>
</evidence>
<dbReference type="EMBL" id="CP038033">
    <property type="protein sequence ID" value="QBQ55674.1"/>
    <property type="molecule type" value="Genomic_DNA"/>
</dbReference>
<keyword evidence="9" id="KW-1185">Reference proteome</keyword>
<evidence type="ECO:0000256" key="2">
    <source>
        <dbReference type="ARBA" id="ARBA00008017"/>
    </source>
</evidence>
<dbReference type="Gene3D" id="1.10.287.1260">
    <property type="match status" value="1"/>
</dbReference>
<reference evidence="8 9" key="1">
    <citation type="submission" date="2019-03" db="EMBL/GenBank/DDBJ databases">
        <title>The genome sequence of Nitrosococcus wardiae strain D1FHST reveals the archetypal metabolic capacity of ammonia-oxidizing Gammaproteobacteria.</title>
        <authorList>
            <person name="Wang L."/>
            <person name="Lim C.K."/>
            <person name="Hanson T.E."/>
            <person name="Dang H."/>
            <person name="Klotz M.G."/>
        </authorList>
    </citation>
    <scope>NUCLEOTIDE SEQUENCE [LARGE SCALE GENOMIC DNA]</scope>
    <source>
        <strain evidence="8 9">D1FHS</strain>
    </source>
</reference>
<dbReference type="OrthoDB" id="9775207at2"/>
<dbReference type="InterPro" id="IPR006685">
    <property type="entry name" value="MscS_channel_2nd"/>
</dbReference>
<evidence type="ECO:0000313" key="9">
    <source>
        <dbReference type="Proteomes" id="UP000294325"/>
    </source>
</evidence>
<dbReference type="InterPro" id="IPR011014">
    <property type="entry name" value="MscS_channel_TM-2"/>
</dbReference>
<comment type="function">
    <text evidence="6">Mechanosensitive channel that participates in the regulation of osmotic pressure changes within the cell, opening in response to stretch forces in the membrane lipid bilayer, without the need for other proteins. Contributes to normal resistance to hypoosmotic shock. Forms an ion channel of 1.0 nanosiemens conductance with a slight preference for anions.</text>
</comment>
<keyword evidence="6" id="KW-1003">Cell membrane</keyword>
<dbReference type="InterPro" id="IPR010920">
    <property type="entry name" value="LSM_dom_sf"/>
</dbReference>
<dbReference type="InterPro" id="IPR023408">
    <property type="entry name" value="MscS_beta-dom_sf"/>
</dbReference>
<dbReference type="Gene3D" id="2.30.30.60">
    <property type="match status" value="1"/>
</dbReference>
<dbReference type="Pfam" id="PF00924">
    <property type="entry name" value="MS_channel_2nd"/>
    <property type="match status" value="1"/>
</dbReference>
<keyword evidence="6" id="KW-0813">Transport</keyword>
<comment type="similarity">
    <text evidence="2 6">Belongs to the MscS (TC 1.A.23) family.</text>
</comment>
<sequence>MSQEDITQLFQDPDQIRILQIFLIIALAWLLHRLINWLIPWLAERLPGRARWYLLPLMPVLKLLILITAIALLIPLIIEPTLQNMITLLGAVGLALGFALKDYVSSIMAGIVAIYERTYRPGDWVKINEAYGEVRSVNLRALKILTPEDTIVTIPHAKLWDTNIYNDNNGSRELLCVADFYLDPRHDAHLVREALYDVALTSAFIELDHSIVVIVAEKPWGTHYRLKAYPMDGRDQFLFTSDLTVRGKAVLATLGVQPVQGWLGAQSFSDGDTKL</sequence>
<feature type="transmembrane region" description="Helical" evidence="6">
    <location>
        <begin position="18"/>
        <end position="39"/>
    </location>
</feature>
<dbReference type="AlphaFoldDB" id="A0A4P7C2D6"/>
<comment type="caution">
    <text evidence="6">Lacks conserved residue(s) required for the propagation of feature annotation.</text>
</comment>
<dbReference type="GO" id="GO:0008381">
    <property type="term" value="F:mechanosensitive monoatomic ion channel activity"/>
    <property type="evidence" value="ECO:0007669"/>
    <property type="project" value="InterPro"/>
</dbReference>
<keyword evidence="4 6" id="KW-1133">Transmembrane helix</keyword>
<evidence type="ECO:0000259" key="7">
    <source>
        <dbReference type="Pfam" id="PF00924"/>
    </source>
</evidence>
<gene>
    <name evidence="8" type="ORF">E3U44_15005</name>
</gene>
<evidence type="ECO:0000256" key="6">
    <source>
        <dbReference type="RuleBase" id="RU369025"/>
    </source>
</evidence>
<evidence type="ECO:0000256" key="4">
    <source>
        <dbReference type="ARBA" id="ARBA00022989"/>
    </source>
</evidence>
<feature type="transmembrane region" description="Helical" evidence="6">
    <location>
        <begin position="60"/>
        <end position="78"/>
    </location>
</feature>
<dbReference type="SUPFAM" id="SSF82861">
    <property type="entry name" value="Mechanosensitive channel protein MscS (YggB), transmembrane region"/>
    <property type="match status" value="1"/>
</dbReference>
<accession>A0A4P7C2D6</accession>
<organism evidence="8 9">
    <name type="scientific">Nitrosococcus wardiae</name>
    <dbReference type="NCBI Taxonomy" id="1814290"/>
    <lineage>
        <taxon>Bacteria</taxon>
        <taxon>Pseudomonadati</taxon>
        <taxon>Pseudomonadota</taxon>
        <taxon>Gammaproteobacteria</taxon>
        <taxon>Chromatiales</taxon>
        <taxon>Chromatiaceae</taxon>
        <taxon>Nitrosococcus</taxon>
    </lineage>
</organism>
<dbReference type="RefSeq" id="WP_134358931.1">
    <property type="nucleotide sequence ID" value="NZ_CP038033.1"/>
</dbReference>
<feature type="domain" description="Mechanosensitive ion channel MscS" evidence="7">
    <location>
        <begin position="102"/>
        <end position="166"/>
    </location>
</feature>
<keyword evidence="6" id="KW-0406">Ion transport</keyword>
<dbReference type="PANTHER" id="PTHR30221:SF1">
    <property type="entry name" value="SMALL-CONDUCTANCE MECHANOSENSITIVE CHANNEL"/>
    <property type="match status" value="1"/>
</dbReference>
<dbReference type="PANTHER" id="PTHR30221">
    <property type="entry name" value="SMALL-CONDUCTANCE MECHANOSENSITIVE CHANNEL"/>
    <property type="match status" value="1"/>
</dbReference>
<dbReference type="InterPro" id="IPR045275">
    <property type="entry name" value="MscS_archaea/bacteria_type"/>
</dbReference>
<dbReference type="GO" id="GO:0005886">
    <property type="term" value="C:plasma membrane"/>
    <property type="evidence" value="ECO:0007669"/>
    <property type="project" value="UniProtKB-SubCell"/>
</dbReference>
<evidence type="ECO:0000313" key="8">
    <source>
        <dbReference type="EMBL" id="QBQ55674.1"/>
    </source>
</evidence>
<feature type="transmembrane region" description="Helical" evidence="6">
    <location>
        <begin position="84"/>
        <end position="100"/>
    </location>
</feature>
<proteinExistence type="inferred from homology"/>
<evidence type="ECO:0000256" key="3">
    <source>
        <dbReference type="ARBA" id="ARBA00022692"/>
    </source>
</evidence>
<evidence type="ECO:0000256" key="5">
    <source>
        <dbReference type="ARBA" id="ARBA00023136"/>
    </source>
</evidence>
<comment type="subcellular location">
    <subcellularLocation>
        <location evidence="6">Cell inner membrane</location>
        <topology evidence="6">Multi-pass membrane protein</topology>
    </subcellularLocation>
    <subcellularLocation>
        <location evidence="1">Membrane</location>
        <topology evidence="1">Multi-pass membrane protein</topology>
    </subcellularLocation>
</comment>
<protein>
    <recommendedName>
        <fullName evidence="6">Small-conductance mechanosensitive channel</fullName>
    </recommendedName>
</protein>
<dbReference type="KEGG" id="nwr:E3U44_15005"/>
<dbReference type="SUPFAM" id="SSF50182">
    <property type="entry name" value="Sm-like ribonucleoproteins"/>
    <property type="match status" value="1"/>
</dbReference>
<keyword evidence="6" id="KW-0997">Cell inner membrane</keyword>
<keyword evidence="6" id="KW-0407">Ion channel</keyword>
<keyword evidence="3 6" id="KW-0812">Transmembrane</keyword>